<evidence type="ECO:0000256" key="4">
    <source>
        <dbReference type="ARBA" id="ARBA00023262"/>
    </source>
</evidence>
<dbReference type="OrthoDB" id="5948001at2759"/>
<keyword evidence="2" id="KW-0157">Chromophore</keyword>
<dbReference type="Proteomes" id="UP000275408">
    <property type="component" value="Unassembled WGS sequence"/>
</dbReference>
<dbReference type="EMBL" id="RCHS01000276">
    <property type="protein sequence ID" value="RMX59761.1"/>
    <property type="molecule type" value="Genomic_DNA"/>
</dbReference>
<keyword evidence="4" id="KW-0599">Photoprotein</keyword>
<keyword evidence="6" id="KW-1185">Reference proteome</keyword>
<organism evidence="5 6">
    <name type="scientific">Pocillopora damicornis</name>
    <name type="common">Cauliflower coral</name>
    <name type="synonym">Millepora damicornis</name>
    <dbReference type="NCBI Taxonomy" id="46731"/>
    <lineage>
        <taxon>Eukaryota</taxon>
        <taxon>Metazoa</taxon>
        <taxon>Cnidaria</taxon>
        <taxon>Anthozoa</taxon>
        <taxon>Hexacorallia</taxon>
        <taxon>Scleractinia</taxon>
        <taxon>Astrocoeniina</taxon>
        <taxon>Pocilloporidae</taxon>
        <taxon>Pocillopora</taxon>
    </lineage>
</organism>
<evidence type="ECO:0000256" key="2">
    <source>
        <dbReference type="ARBA" id="ARBA00022991"/>
    </source>
</evidence>
<sequence>MSLSKRVIPKDMNMKFEMKGNVNRHYFEVEGECKGRPYEGLQKSTFWVTKGGPLPFSFDPLSTVFKYGNRCFTKYPAGMPDYFKQVFPVGISFERAVIYEDGGVTTASGHFSSNVGISFLLSIWIASSVFYGIKNKGAVTLPPNHVVEHPIVRTDIEDREVLLEETAVAHFNPL</sequence>
<gene>
    <name evidence="5" type="ORF">pdam_00015361</name>
</gene>
<dbReference type="InterPro" id="IPR009017">
    <property type="entry name" value="GFP"/>
</dbReference>
<dbReference type="GO" id="GO:0008218">
    <property type="term" value="P:bioluminescence"/>
    <property type="evidence" value="ECO:0007669"/>
    <property type="project" value="UniProtKB-KW"/>
</dbReference>
<evidence type="ECO:0000256" key="3">
    <source>
        <dbReference type="ARBA" id="ARBA00023223"/>
    </source>
</evidence>
<evidence type="ECO:0000313" key="5">
    <source>
        <dbReference type="EMBL" id="RMX59761.1"/>
    </source>
</evidence>
<evidence type="ECO:0000313" key="6">
    <source>
        <dbReference type="Proteomes" id="UP000275408"/>
    </source>
</evidence>
<protein>
    <submittedName>
        <fullName evidence="5">Uncharacterized protein</fullName>
    </submittedName>
</protein>
<keyword evidence="3" id="KW-0455">Luminescence</keyword>
<dbReference type="Gene3D" id="2.40.155.10">
    <property type="entry name" value="Green fluorescent protein"/>
    <property type="match status" value="1"/>
</dbReference>
<accession>A0A3M6V1F4</accession>
<comment type="caution">
    <text evidence="5">The sequence shown here is derived from an EMBL/GenBank/DDBJ whole genome shotgun (WGS) entry which is preliminary data.</text>
</comment>
<dbReference type="AlphaFoldDB" id="A0A3M6V1F4"/>
<comment type="similarity">
    <text evidence="1">Belongs to the GFP family.</text>
</comment>
<dbReference type="SUPFAM" id="SSF54511">
    <property type="entry name" value="GFP-like"/>
    <property type="match status" value="1"/>
</dbReference>
<proteinExistence type="inferred from homology"/>
<dbReference type="Pfam" id="PF01353">
    <property type="entry name" value="GFP"/>
    <property type="match status" value="1"/>
</dbReference>
<name>A0A3M6V1F4_POCDA</name>
<reference evidence="5 6" key="1">
    <citation type="journal article" date="2018" name="Sci. Rep.">
        <title>Comparative analysis of the Pocillopora damicornis genome highlights role of immune system in coral evolution.</title>
        <authorList>
            <person name="Cunning R."/>
            <person name="Bay R.A."/>
            <person name="Gillette P."/>
            <person name="Baker A.C."/>
            <person name="Traylor-Knowles N."/>
        </authorList>
    </citation>
    <scope>NUCLEOTIDE SEQUENCE [LARGE SCALE GENOMIC DNA]</scope>
    <source>
        <strain evidence="5">RSMAS</strain>
        <tissue evidence="5">Whole animal</tissue>
    </source>
</reference>
<dbReference type="InterPro" id="IPR011584">
    <property type="entry name" value="GFP-related"/>
</dbReference>
<evidence type="ECO:0000256" key="1">
    <source>
        <dbReference type="ARBA" id="ARBA00008949"/>
    </source>
</evidence>